<protein>
    <recommendedName>
        <fullName evidence="4">Solute-binding protein family 5 domain-containing protein</fullName>
    </recommendedName>
</protein>
<dbReference type="InterPro" id="IPR000914">
    <property type="entry name" value="SBP_5_dom"/>
</dbReference>
<comment type="caution">
    <text evidence="5">The sequence shown here is derived from an EMBL/GenBank/DDBJ whole genome shotgun (WGS) entry which is preliminary data.</text>
</comment>
<dbReference type="PROSITE" id="PS51257">
    <property type="entry name" value="PROKAR_LIPOPROTEIN"/>
    <property type="match status" value="1"/>
</dbReference>
<dbReference type="PANTHER" id="PTHR30290:SF9">
    <property type="entry name" value="OLIGOPEPTIDE-BINDING PROTEIN APPA"/>
    <property type="match status" value="1"/>
</dbReference>
<feature type="domain" description="Solute-binding protein family 5" evidence="4">
    <location>
        <begin position="82"/>
        <end position="430"/>
    </location>
</feature>
<dbReference type="GO" id="GO:1904680">
    <property type="term" value="F:peptide transmembrane transporter activity"/>
    <property type="evidence" value="ECO:0007669"/>
    <property type="project" value="TreeGrafter"/>
</dbReference>
<dbReference type="GO" id="GO:0015833">
    <property type="term" value="P:peptide transport"/>
    <property type="evidence" value="ECO:0007669"/>
    <property type="project" value="TreeGrafter"/>
</dbReference>
<dbReference type="Pfam" id="PF00496">
    <property type="entry name" value="SBP_bac_5"/>
    <property type="match status" value="1"/>
</dbReference>
<dbReference type="InterPro" id="IPR030678">
    <property type="entry name" value="Peptide/Ni-bd"/>
</dbReference>
<dbReference type="Gene3D" id="3.10.105.10">
    <property type="entry name" value="Dipeptide-binding Protein, Domain 3"/>
    <property type="match status" value="1"/>
</dbReference>
<evidence type="ECO:0000256" key="1">
    <source>
        <dbReference type="ARBA" id="ARBA00005695"/>
    </source>
</evidence>
<proteinExistence type="inferred from homology"/>
<reference evidence="5 6" key="1">
    <citation type="submission" date="2017-07" db="EMBL/GenBank/DDBJ databases">
        <title>Draft whole genome sequences of clinical Proprionibacteriaceae strains.</title>
        <authorList>
            <person name="Bernier A.-M."/>
            <person name="Bernard K."/>
            <person name="Domingo M.-C."/>
        </authorList>
    </citation>
    <scope>NUCLEOTIDE SEQUENCE [LARGE SCALE GENOMIC DNA]</scope>
    <source>
        <strain evidence="5 6">NML 130396</strain>
    </source>
</reference>
<dbReference type="GO" id="GO:0043190">
    <property type="term" value="C:ATP-binding cassette (ABC) transporter complex"/>
    <property type="evidence" value="ECO:0007669"/>
    <property type="project" value="InterPro"/>
</dbReference>
<evidence type="ECO:0000313" key="5">
    <source>
        <dbReference type="EMBL" id="OYO22171.1"/>
    </source>
</evidence>
<dbReference type="Proteomes" id="UP000216311">
    <property type="component" value="Unassembled WGS sequence"/>
</dbReference>
<name>A0A255H3A0_9ACTN</name>
<evidence type="ECO:0000259" key="4">
    <source>
        <dbReference type="Pfam" id="PF00496"/>
    </source>
</evidence>
<keyword evidence="3" id="KW-0732">Signal</keyword>
<dbReference type="Gene3D" id="3.40.190.10">
    <property type="entry name" value="Periplasmic binding protein-like II"/>
    <property type="match status" value="1"/>
</dbReference>
<dbReference type="SUPFAM" id="SSF53850">
    <property type="entry name" value="Periplasmic binding protein-like II"/>
    <property type="match status" value="1"/>
</dbReference>
<dbReference type="GO" id="GO:0042597">
    <property type="term" value="C:periplasmic space"/>
    <property type="evidence" value="ECO:0007669"/>
    <property type="project" value="UniProtKB-ARBA"/>
</dbReference>
<comment type="similarity">
    <text evidence="1">Belongs to the bacterial solute-binding protein 5 family.</text>
</comment>
<gene>
    <name evidence="5" type="ORF">CGZ93_09790</name>
</gene>
<keyword evidence="6" id="KW-1185">Reference proteome</keyword>
<organism evidence="5 6">
    <name type="scientific">Enemella dayhoffiae</name>
    <dbReference type="NCBI Taxonomy" id="2016507"/>
    <lineage>
        <taxon>Bacteria</taxon>
        <taxon>Bacillati</taxon>
        <taxon>Actinomycetota</taxon>
        <taxon>Actinomycetes</taxon>
        <taxon>Propionibacteriales</taxon>
        <taxon>Propionibacteriaceae</taxon>
        <taxon>Enemella</taxon>
    </lineage>
</organism>
<dbReference type="AlphaFoldDB" id="A0A255H3A0"/>
<dbReference type="PIRSF" id="PIRSF002741">
    <property type="entry name" value="MppA"/>
    <property type="match status" value="1"/>
</dbReference>
<evidence type="ECO:0000313" key="6">
    <source>
        <dbReference type="Proteomes" id="UP000216311"/>
    </source>
</evidence>
<dbReference type="CDD" id="cd00995">
    <property type="entry name" value="PBP2_NikA_DppA_OppA_like"/>
    <property type="match status" value="1"/>
</dbReference>
<dbReference type="RefSeq" id="WP_094363916.1">
    <property type="nucleotide sequence ID" value="NZ_NMVQ01000012.1"/>
</dbReference>
<keyword evidence="2" id="KW-0813">Transport</keyword>
<accession>A0A255H3A0</accession>
<evidence type="ECO:0000256" key="3">
    <source>
        <dbReference type="ARBA" id="ARBA00022729"/>
    </source>
</evidence>
<dbReference type="EMBL" id="NMVQ01000012">
    <property type="protein sequence ID" value="OYO22171.1"/>
    <property type="molecule type" value="Genomic_DNA"/>
</dbReference>
<sequence length="526" mass="56607">MRGRVALAGVLTMLLVLTGCSPVRPSVAASARAIKSGPAGQVAFQLPERVSSFTPFAGADTAESMLAGAQFQTLLVSADGRMVPRLAESWGTVDAGSRLIITLDREAWSDGTRVSAADVVFTIEQHLRPANRSPLASALRQIKGASEYAEGRADRVSGLVADSHRSLVLDLVAPNPFYIDHLTQLMVLPAHVYRGQDLSDPKAFAAPRVGSGTYLFDRWENDGRVVLKPNPQVQPYTRLTQVIGVPVAPGQALDRLRDGTLQFAADLPTTAVGEQVPGYRNQQAPGNQVLGLTGLRGRLPDPRIRQALLHALDREGLIQTHAAGNARVSDSLLFAPDWATLPEQRYRKDPERARALLQQAGWKPGTPLRIVALTADTNPAVWNAVAEQWRAVGVDATVQLRLPDERARVLADPQVDAVIQTHLMPSPEPSVITAWVSCATAGDPNGPNPGGYCNPTLDRLLARGTAESQPAARQQAFREVAELLATELPVIPLWVPDTGLLMAEQFTSSPALLVPSTALQDEWGHR</sequence>
<dbReference type="PANTHER" id="PTHR30290">
    <property type="entry name" value="PERIPLASMIC BINDING COMPONENT OF ABC TRANSPORTER"/>
    <property type="match status" value="1"/>
</dbReference>
<dbReference type="InterPro" id="IPR039424">
    <property type="entry name" value="SBP_5"/>
</dbReference>
<dbReference type="OrthoDB" id="9046151at2"/>
<evidence type="ECO:0000256" key="2">
    <source>
        <dbReference type="ARBA" id="ARBA00022448"/>
    </source>
</evidence>